<comment type="caution">
    <text evidence="3">The sequence shown here is derived from an EMBL/GenBank/DDBJ whole genome shotgun (WGS) entry which is preliminary data.</text>
</comment>
<dbReference type="InterPro" id="IPR050706">
    <property type="entry name" value="Cyclic-di-GMP_PDE-like"/>
</dbReference>
<dbReference type="InterPro" id="IPR029787">
    <property type="entry name" value="Nucleotide_cyclase"/>
</dbReference>
<feature type="domain" description="GGDEF" evidence="2">
    <location>
        <begin position="290"/>
        <end position="425"/>
    </location>
</feature>
<dbReference type="Gene3D" id="3.30.70.270">
    <property type="match status" value="1"/>
</dbReference>
<dbReference type="EMBL" id="JAGFNY010000025">
    <property type="protein sequence ID" value="MBW7570674.1"/>
    <property type="molecule type" value="Genomic_DNA"/>
</dbReference>
<keyword evidence="1" id="KW-1133">Transmembrane helix</keyword>
<feature type="transmembrane region" description="Helical" evidence="1">
    <location>
        <begin position="231"/>
        <end position="254"/>
    </location>
</feature>
<dbReference type="RefSeq" id="WP_219937897.1">
    <property type="nucleotide sequence ID" value="NZ_JAGFNY010000025.1"/>
</dbReference>
<dbReference type="Proteomes" id="UP000731465">
    <property type="component" value="Unassembled WGS sequence"/>
</dbReference>
<evidence type="ECO:0000313" key="4">
    <source>
        <dbReference type="Proteomes" id="UP000731465"/>
    </source>
</evidence>
<organism evidence="3 4">
    <name type="scientific">Succinivibrio faecicola</name>
    <dbReference type="NCBI Taxonomy" id="2820300"/>
    <lineage>
        <taxon>Bacteria</taxon>
        <taxon>Pseudomonadati</taxon>
        <taxon>Pseudomonadota</taxon>
        <taxon>Gammaproteobacteria</taxon>
        <taxon>Aeromonadales</taxon>
        <taxon>Succinivibrionaceae</taxon>
        <taxon>Succinivibrio</taxon>
    </lineage>
</organism>
<gene>
    <name evidence="3" type="ORF">J5V48_07185</name>
</gene>
<dbReference type="PANTHER" id="PTHR33121">
    <property type="entry name" value="CYCLIC DI-GMP PHOSPHODIESTERASE PDEF"/>
    <property type="match status" value="1"/>
</dbReference>
<keyword evidence="1" id="KW-0812">Transmembrane</keyword>
<dbReference type="PANTHER" id="PTHR33121:SF71">
    <property type="entry name" value="OXYGEN SENSOR PROTEIN DOSP"/>
    <property type="match status" value="1"/>
</dbReference>
<dbReference type="SMART" id="SM00267">
    <property type="entry name" value="GGDEF"/>
    <property type="match status" value="1"/>
</dbReference>
<accession>A0ABS7DHW9</accession>
<dbReference type="NCBIfam" id="TIGR00254">
    <property type="entry name" value="GGDEF"/>
    <property type="match status" value="1"/>
</dbReference>
<dbReference type="InterPro" id="IPR000160">
    <property type="entry name" value="GGDEF_dom"/>
</dbReference>
<reference evidence="3 4" key="1">
    <citation type="submission" date="2021-03" db="EMBL/GenBank/DDBJ databases">
        <title>Succinivibrio sp. nov. isolated from feces of cow.</title>
        <authorList>
            <person name="Choi J.-Y."/>
        </authorList>
    </citation>
    <scope>NUCLEOTIDE SEQUENCE [LARGE SCALE GENOMIC DNA]</scope>
    <source>
        <strain evidence="3 4">AGMB01872</strain>
    </source>
</reference>
<dbReference type="Pfam" id="PF00990">
    <property type="entry name" value="GGDEF"/>
    <property type="match status" value="1"/>
</dbReference>
<evidence type="ECO:0000313" key="3">
    <source>
        <dbReference type="EMBL" id="MBW7570674.1"/>
    </source>
</evidence>
<protein>
    <submittedName>
        <fullName evidence="3">GGDEF domain-containing protein</fullName>
    </submittedName>
</protein>
<dbReference type="SUPFAM" id="SSF55073">
    <property type="entry name" value="Nucleotide cyclase"/>
    <property type="match status" value="1"/>
</dbReference>
<dbReference type="PROSITE" id="PS50887">
    <property type="entry name" value="GGDEF"/>
    <property type="match status" value="1"/>
</dbReference>
<dbReference type="CDD" id="cd01949">
    <property type="entry name" value="GGDEF"/>
    <property type="match status" value="1"/>
</dbReference>
<keyword evidence="1" id="KW-0472">Membrane</keyword>
<dbReference type="InterPro" id="IPR043128">
    <property type="entry name" value="Rev_trsase/Diguanyl_cyclase"/>
</dbReference>
<keyword evidence="4" id="KW-1185">Reference proteome</keyword>
<proteinExistence type="predicted"/>
<name>A0ABS7DHW9_9GAMM</name>
<evidence type="ECO:0000259" key="2">
    <source>
        <dbReference type="PROSITE" id="PS50887"/>
    </source>
</evidence>
<sequence>MVSKNNLASIERMKNVSNDMVRDYDIIFQNTNKLAKFIQNNPNAETKKIESFIGKVLMPRDLALFFNRKNTDFVHSYVIAKDDIISLVYSNQKVDANDISIFTNEEGEYYKRLARTNSDEVIVQGPVLSQNSHEVLVYNRQAVYVNGQYWGYVALCADFYKYLECIRLNVSDDYFEYAIRSSIYKGTSDYIWGDASLFRKKNKLSRQKSLFFGKQRWDLALKAKTDEIKSLRLNCILLCSGSALVTYLFAFLFIGRMFMYRASESIDSLTNTLHHRPFLSLLSKVLKDKHEHGLLIIEILNFKQVNSIYGYETGDSVLKEISSRLKATVAYNDRLSRVGGEFMVLKRNIRTTIDMERTVSETREALSKIIYVNSFAINLKVLVGSSNTIETGKDLKTLFQVANMRLDEDKINLLSEKDKTDPVKQEAKAML</sequence>
<evidence type="ECO:0000256" key="1">
    <source>
        <dbReference type="SAM" id="Phobius"/>
    </source>
</evidence>